<accession>A0A9Q1IBD5</accession>
<dbReference type="AlphaFoldDB" id="A0A9Q1IBD5"/>
<comment type="caution">
    <text evidence="2">The sequence shown here is derived from an EMBL/GenBank/DDBJ whole genome shotgun (WGS) entry which is preliminary data.</text>
</comment>
<evidence type="ECO:0000256" key="1">
    <source>
        <dbReference type="SAM" id="MobiDB-lite"/>
    </source>
</evidence>
<feature type="region of interest" description="Disordered" evidence="1">
    <location>
        <begin position="112"/>
        <end position="131"/>
    </location>
</feature>
<dbReference type="Proteomes" id="UP001152622">
    <property type="component" value="Chromosome 21"/>
</dbReference>
<dbReference type="EMBL" id="JAINUF010000021">
    <property type="protein sequence ID" value="KAJ8334260.1"/>
    <property type="molecule type" value="Genomic_DNA"/>
</dbReference>
<protein>
    <submittedName>
        <fullName evidence="2">Uncharacterized protein</fullName>
    </submittedName>
</protein>
<proteinExistence type="predicted"/>
<reference evidence="2" key="1">
    <citation type="journal article" date="2023" name="Science">
        <title>Genome structures resolve the early diversification of teleost fishes.</title>
        <authorList>
            <person name="Parey E."/>
            <person name="Louis A."/>
            <person name="Montfort J."/>
            <person name="Bouchez O."/>
            <person name="Roques C."/>
            <person name="Iampietro C."/>
            <person name="Lluch J."/>
            <person name="Castinel A."/>
            <person name="Donnadieu C."/>
            <person name="Desvignes T."/>
            <person name="Floi Bucao C."/>
            <person name="Jouanno E."/>
            <person name="Wen M."/>
            <person name="Mejri S."/>
            <person name="Dirks R."/>
            <person name="Jansen H."/>
            <person name="Henkel C."/>
            <person name="Chen W.J."/>
            <person name="Zahm M."/>
            <person name="Cabau C."/>
            <person name="Klopp C."/>
            <person name="Thompson A.W."/>
            <person name="Robinson-Rechavi M."/>
            <person name="Braasch I."/>
            <person name="Lecointre G."/>
            <person name="Bobe J."/>
            <person name="Postlethwait J.H."/>
            <person name="Berthelot C."/>
            <person name="Roest Crollius H."/>
            <person name="Guiguen Y."/>
        </authorList>
    </citation>
    <scope>NUCLEOTIDE SEQUENCE</scope>
    <source>
        <strain evidence="2">WJC10195</strain>
    </source>
</reference>
<sequence>MSAPCFHKFGRDQQLLGLLWRAATEAGRSVRSSEEPPAGRPRFSAARFGWEVSARGGGGCELAQEDPGRRAPLAPALKPGLAVSFGQGRGCRPEVGKCYFALPGVRNSLRKEHRGRDESMSSCDLPSADRSGSGEEFAKPAPFLRFCWSDQHCSVVNCGRTAQMCRRYAPPCSSSLRKASIISAGSIWKAVN</sequence>
<name>A0A9Q1IBD5_SYNKA</name>
<keyword evidence="3" id="KW-1185">Reference proteome</keyword>
<gene>
    <name evidence="2" type="ORF">SKAU_G00398990</name>
</gene>
<evidence type="ECO:0000313" key="2">
    <source>
        <dbReference type="EMBL" id="KAJ8334260.1"/>
    </source>
</evidence>
<evidence type="ECO:0000313" key="3">
    <source>
        <dbReference type="Proteomes" id="UP001152622"/>
    </source>
</evidence>
<organism evidence="2 3">
    <name type="scientific">Synaphobranchus kaupii</name>
    <name type="common">Kaup's arrowtooth eel</name>
    <dbReference type="NCBI Taxonomy" id="118154"/>
    <lineage>
        <taxon>Eukaryota</taxon>
        <taxon>Metazoa</taxon>
        <taxon>Chordata</taxon>
        <taxon>Craniata</taxon>
        <taxon>Vertebrata</taxon>
        <taxon>Euteleostomi</taxon>
        <taxon>Actinopterygii</taxon>
        <taxon>Neopterygii</taxon>
        <taxon>Teleostei</taxon>
        <taxon>Anguilliformes</taxon>
        <taxon>Synaphobranchidae</taxon>
        <taxon>Synaphobranchus</taxon>
    </lineage>
</organism>